<dbReference type="SUPFAM" id="SSF52374">
    <property type="entry name" value="Nucleotidylyl transferase"/>
    <property type="match status" value="1"/>
</dbReference>
<dbReference type="Proteomes" id="UP000034235">
    <property type="component" value="Unassembled WGS sequence"/>
</dbReference>
<dbReference type="InterPro" id="IPR009080">
    <property type="entry name" value="tRNAsynth_Ia_anticodon-bd"/>
</dbReference>
<keyword evidence="4 10" id="KW-0547">Nucleotide-binding</keyword>
<dbReference type="InterPro" id="IPR014729">
    <property type="entry name" value="Rossmann-like_a/b/a_fold"/>
</dbReference>
<dbReference type="AlphaFoldDB" id="A0A0G0JGU0"/>
<keyword evidence="5 10" id="KW-0067">ATP-binding</keyword>
<feature type="domain" description="Methionyl/Valyl/Leucyl/Isoleucyl-tRNA synthetase anticodon-binding" evidence="12">
    <location>
        <begin position="636"/>
        <end position="734"/>
    </location>
</feature>
<proteinExistence type="inferred from homology"/>
<evidence type="ECO:0000256" key="4">
    <source>
        <dbReference type="ARBA" id="ARBA00022741"/>
    </source>
</evidence>
<dbReference type="InterPro" id="IPR002303">
    <property type="entry name" value="Valyl-tRNA_ligase"/>
</dbReference>
<evidence type="ECO:0000256" key="2">
    <source>
        <dbReference type="ARBA" id="ARBA00022490"/>
    </source>
</evidence>
<keyword evidence="7 10" id="KW-0030">Aminoacyl-tRNA synthetase</keyword>
<evidence type="ECO:0000256" key="5">
    <source>
        <dbReference type="ARBA" id="ARBA00022840"/>
    </source>
</evidence>
<dbReference type="InterPro" id="IPR009008">
    <property type="entry name" value="Val/Leu/Ile-tRNA-synth_edit"/>
</dbReference>
<dbReference type="Pfam" id="PF00133">
    <property type="entry name" value="tRNA-synt_1"/>
    <property type="match status" value="1"/>
</dbReference>
<comment type="catalytic activity">
    <reaction evidence="8">
        <text>tRNA(Val) + L-valine + ATP = L-valyl-tRNA(Val) + AMP + diphosphate</text>
        <dbReference type="Rhea" id="RHEA:10704"/>
        <dbReference type="Rhea" id="RHEA-COMP:9672"/>
        <dbReference type="Rhea" id="RHEA-COMP:9708"/>
        <dbReference type="ChEBI" id="CHEBI:30616"/>
        <dbReference type="ChEBI" id="CHEBI:33019"/>
        <dbReference type="ChEBI" id="CHEBI:57762"/>
        <dbReference type="ChEBI" id="CHEBI:78442"/>
        <dbReference type="ChEBI" id="CHEBI:78537"/>
        <dbReference type="ChEBI" id="CHEBI:456215"/>
        <dbReference type="EC" id="6.1.1.9"/>
    </reaction>
</comment>
<keyword evidence="3 10" id="KW-0436">Ligase</keyword>
<dbReference type="InterPro" id="IPR033705">
    <property type="entry name" value="Anticodon_Ia_Val"/>
</dbReference>
<evidence type="ECO:0000256" key="10">
    <source>
        <dbReference type="RuleBase" id="RU363035"/>
    </source>
</evidence>
<dbReference type="Pfam" id="PF08264">
    <property type="entry name" value="Anticodon_1"/>
    <property type="match status" value="1"/>
</dbReference>
<evidence type="ECO:0000256" key="6">
    <source>
        <dbReference type="ARBA" id="ARBA00022917"/>
    </source>
</evidence>
<comment type="similarity">
    <text evidence="10">Belongs to the class-I aminoacyl-tRNA synthetase family.</text>
</comment>
<dbReference type="GO" id="GO:0004832">
    <property type="term" value="F:valine-tRNA ligase activity"/>
    <property type="evidence" value="ECO:0007669"/>
    <property type="project" value="UniProtKB-UniRule"/>
</dbReference>
<evidence type="ECO:0000313" key="13">
    <source>
        <dbReference type="EMBL" id="KKQ66923.1"/>
    </source>
</evidence>
<dbReference type="PRINTS" id="PR00986">
    <property type="entry name" value="TRNASYNTHVAL"/>
</dbReference>
<dbReference type="SUPFAM" id="SSF47323">
    <property type="entry name" value="Anticodon-binding domain of a subclass of class I aminoacyl-tRNA synthetases"/>
    <property type="match status" value="1"/>
</dbReference>
<sequence length="736" mass="86032">MDKHYDAKKAEEKWYKFWEQNGYFSADQDSTKEPYSLLMPPPNLTGDLHLGHAMQHAILDAIARFKRMQGYDVLLLPGVDHAGIQFEGTLNKMLAKEGLTKQKIDREQWLKRAWEFKGQVYKSFHSTWTVMGISADWKKEVFSLEPKVQKAVFEQFRLFWEQDLLYKGAYIVQWCPKCATAIEDIEMEYEERKEDLYFVKYRISQNVIAIRQLAEKQSSQEKIATPDVHRDRDDNNEHYITIATARPETIFADTGIAIYPGHPKFAKFTHKKAINPLNGNLLPIFEDERVEKEFGTGALKITPGHDSLDYEIGQTHDLDILHVVDKTGRITELGQDLEGLKIEEAKDRAVQKLNELGAIEKTENYTHSVPICERCKTTVEPLVSEEWFVKMKPLAEKALKNIDKINFYPENYKKILSDWLAKIHDWSISRSLWWGHRIPVWYCAGKDKHIVVSLEGPKQPCKECGESHWTQEEKVLDTWFSSGLWPLAALGWPEWKKVKKYYPWDFELSSGEIKYLWIARMIMLGLWFADEIPFKNMFFHGQMRDLQGRKFSKSLGNGIDPNQLRADWGTDASRMALYTYTAPGRDGRASKQTMDERAKNFRNFGTKLWNIARFILETRDKNQESRKENSKLHEDDKWILDELNKTIAESTKQLESFQLHLATETIYNFVWHTFADVYIEKSKLRRHDAQQTLEACLEVILKLTHPFMPFITEEIWQKLPGGKQESIMIAKWPTKI</sequence>
<evidence type="ECO:0000313" key="14">
    <source>
        <dbReference type="Proteomes" id="UP000034235"/>
    </source>
</evidence>
<gene>
    <name evidence="13" type="ORF">US86_C0002G0040</name>
</gene>
<evidence type="ECO:0000259" key="11">
    <source>
        <dbReference type="Pfam" id="PF00133"/>
    </source>
</evidence>
<accession>A0A0G0JGU0</accession>
<evidence type="ECO:0000256" key="8">
    <source>
        <dbReference type="ARBA" id="ARBA00047552"/>
    </source>
</evidence>
<evidence type="ECO:0000256" key="9">
    <source>
        <dbReference type="NCBIfam" id="TIGR00422"/>
    </source>
</evidence>
<comment type="caution">
    <text evidence="13">The sequence shown here is derived from an EMBL/GenBank/DDBJ whole genome shotgun (WGS) entry which is preliminary data.</text>
</comment>
<dbReference type="GO" id="GO:0002161">
    <property type="term" value="F:aminoacyl-tRNA deacylase activity"/>
    <property type="evidence" value="ECO:0007669"/>
    <property type="project" value="InterPro"/>
</dbReference>
<protein>
    <recommendedName>
        <fullName evidence="1 9">Valine--tRNA ligase</fullName>
        <ecNumber evidence="1 9">6.1.1.9</ecNumber>
    </recommendedName>
</protein>
<keyword evidence="6 10" id="KW-0648">Protein biosynthesis</keyword>
<dbReference type="Gene3D" id="3.90.740.10">
    <property type="entry name" value="Valyl/Leucyl/Isoleucyl-tRNA synthetase, editing domain"/>
    <property type="match status" value="1"/>
</dbReference>
<reference evidence="13 14" key="1">
    <citation type="journal article" date="2015" name="Nature">
        <title>rRNA introns, odd ribosomes, and small enigmatic genomes across a large radiation of phyla.</title>
        <authorList>
            <person name="Brown C.T."/>
            <person name="Hug L.A."/>
            <person name="Thomas B.C."/>
            <person name="Sharon I."/>
            <person name="Castelle C.J."/>
            <person name="Singh A."/>
            <person name="Wilkins M.J."/>
            <person name="Williams K.H."/>
            <person name="Banfield J.F."/>
        </authorList>
    </citation>
    <scope>NUCLEOTIDE SEQUENCE [LARGE SCALE GENOMIC DNA]</scope>
</reference>
<dbReference type="PROSITE" id="PS00178">
    <property type="entry name" value="AA_TRNA_LIGASE_I"/>
    <property type="match status" value="1"/>
</dbReference>
<dbReference type="GO" id="GO:0005524">
    <property type="term" value="F:ATP binding"/>
    <property type="evidence" value="ECO:0007669"/>
    <property type="project" value="UniProtKB-KW"/>
</dbReference>
<dbReference type="NCBIfam" id="TIGR00422">
    <property type="entry name" value="valS"/>
    <property type="match status" value="1"/>
</dbReference>
<keyword evidence="2" id="KW-0963">Cytoplasm</keyword>
<dbReference type="PATRIC" id="fig|1618422.5.peg.479"/>
<dbReference type="InterPro" id="IPR001412">
    <property type="entry name" value="aa-tRNA-synth_I_CS"/>
</dbReference>
<dbReference type="SUPFAM" id="SSF50677">
    <property type="entry name" value="ValRS/IleRS/LeuRS editing domain"/>
    <property type="match status" value="1"/>
</dbReference>
<dbReference type="EMBL" id="LBUP01000002">
    <property type="protein sequence ID" value="KKQ66923.1"/>
    <property type="molecule type" value="Genomic_DNA"/>
</dbReference>
<evidence type="ECO:0000256" key="7">
    <source>
        <dbReference type="ARBA" id="ARBA00023146"/>
    </source>
</evidence>
<evidence type="ECO:0000256" key="3">
    <source>
        <dbReference type="ARBA" id="ARBA00022598"/>
    </source>
</evidence>
<dbReference type="PANTHER" id="PTHR11946:SF93">
    <property type="entry name" value="VALINE--TRNA LIGASE, CHLOROPLASTIC_MITOCHONDRIAL 2"/>
    <property type="match status" value="1"/>
</dbReference>
<dbReference type="Gene3D" id="1.10.730.10">
    <property type="entry name" value="Isoleucyl-tRNA Synthetase, Domain 1"/>
    <property type="match status" value="1"/>
</dbReference>
<dbReference type="EC" id="6.1.1.9" evidence="1 9"/>
<evidence type="ECO:0000256" key="1">
    <source>
        <dbReference type="ARBA" id="ARBA00013169"/>
    </source>
</evidence>
<dbReference type="GO" id="GO:0005829">
    <property type="term" value="C:cytosol"/>
    <property type="evidence" value="ECO:0007669"/>
    <property type="project" value="TreeGrafter"/>
</dbReference>
<dbReference type="Gene3D" id="3.40.50.620">
    <property type="entry name" value="HUPs"/>
    <property type="match status" value="2"/>
</dbReference>
<evidence type="ECO:0000259" key="12">
    <source>
        <dbReference type="Pfam" id="PF08264"/>
    </source>
</evidence>
<dbReference type="PANTHER" id="PTHR11946">
    <property type="entry name" value="VALYL-TRNA SYNTHETASES"/>
    <property type="match status" value="1"/>
</dbReference>
<dbReference type="InterPro" id="IPR013155">
    <property type="entry name" value="M/V/L/I-tRNA-synth_anticd-bd"/>
</dbReference>
<feature type="domain" description="Aminoacyl-tRNA synthetase class Ia" evidence="11">
    <location>
        <begin position="13"/>
        <end position="587"/>
    </location>
</feature>
<dbReference type="CDD" id="cd07962">
    <property type="entry name" value="Anticodon_Ia_Val"/>
    <property type="match status" value="1"/>
</dbReference>
<dbReference type="InterPro" id="IPR002300">
    <property type="entry name" value="aa-tRNA-synth_Ia"/>
</dbReference>
<dbReference type="GO" id="GO:0006438">
    <property type="term" value="P:valyl-tRNA aminoacylation"/>
    <property type="evidence" value="ECO:0007669"/>
    <property type="project" value="UniProtKB-UniRule"/>
</dbReference>
<organism evidence="13 14">
    <name type="scientific">Candidatus Daviesbacteria bacterium GW2011_GWA2_38_24</name>
    <dbReference type="NCBI Taxonomy" id="1618422"/>
    <lineage>
        <taxon>Bacteria</taxon>
        <taxon>Candidatus Daviesiibacteriota</taxon>
    </lineage>
</organism>
<dbReference type="NCBIfam" id="NF004349">
    <property type="entry name" value="PRK05729.1"/>
    <property type="match status" value="1"/>
</dbReference>
<name>A0A0G0JGU0_9BACT</name>